<comment type="caution">
    <text evidence="1">The sequence shown here is derived from an EMBL/GenBank/DDBJ whole genome shotgun (WGS) entry which is preliminary data.</text>
</comment>
<organism evidence="1 2">
    <name type="scientific">Ambispora leptoticha</name>
    <dbReference type="NCBI Taxonomy" id="144679"/>
    <lineage>
        <taxon>Eukaryota</taxon>
        <taxon>Fungi</taxon>
        <taxon>Fungi incertae sedis</taxon>
        <taxon>Mucoromycota</taxon>
        <taxon>Glomeromycotina</taxon>
        <taxon>Glomeromycetes</taxon>
        <taxon>Archaeosporales</taxon>
        <taxon>Ambisporaceae</taxon>
        <taxon>Ambispora</taxon>
    </lineage>
</organism>
<gene>
    <name evidence="1" type="ORF">ALEPTO_LOCUS3329</name>
</gene>
<dbReference type="EMBL" id="CAJVPS010000608">
    <property type="protein sequence ID" value="CAG8497878.1"/>
    <property type="molecule type" value="Genomic_DNA"/>
</dbReference>
<dbReference type="Proteomes" id="UP000789508">
    <property type="component" value="Unassembled WGS sequence"/>
</dbReference>
<accession>A0A9N9EZF3</accession>
<evidence type="ECO:0000313" key="1">
    <source>
        <dbReference type="EMBL" id="CAG8497878.1"/>
    </source>
</evidence>
<sequence length="76" mass="8164">MIIVKPHPDGALLKKLMADGIDAPMDAANESNTNVGIYIQFPLLGLEISSPKAAVHKKLLNKIPIRPFWDSIGGGD</sequence>
<proteinExistence type="predicted"/>
<reference evidence="1" key="1">
    <citation type="submission" date="2021-06" db="EMBL/GenBank/DDBJ databases">
        <authorList>
            <person name="Kallberg Y."/>
            <person name="Tangrot J."/>
            <person name="Rosling A."/>
        </authorList>
    </citation>
    <scope>NUCLEOTIDE SEQUENCE</scope>
    <source>
        <strain evidence="1">FL130A</strain>
    </source>
</reference>
<keyword evidence="2" id="KW-1185">Reference proteome</keyword>
<protein>
    <submittedName>
        <fullName evidence="1">5577_t:CDS:1</fullName>
    </submittedName>
</protein>
<evidence type="ECO:0000313" key="2">
    <source>
        <dbReference type="Proteomes" id="UP000789508"/>
    </source>
</evidence>
<dbReference type="AlphaFoldDB" id="A0A9N9EZF3"/>
<name>A0A9N9EZF3_9GLOM</name>